<dbReference type="Pfam" id="PF16148">
    <property type="entry name" value="DUF4856"/>
    <property type="match status" value="1"/>
</dbReference>
<name>A0ABT0YY38_9FLAO</name>
<proteinExistence type="predicted"/>
<accession>A0ABT0YY38</accession>
<sequence>MKKQLFALVIGGLTLASCSSDDDSIIKEGENSVEIPDTYNFERDGMSTVSYSGQTTRLQMSAELIGSFNDFDNSTEALLLNMFSNDGNPFSKSELNESSKNIKSKIAASNLYFSTNTVESSEIKADFESYISTQMNEVYSNRNEVAEAGKAGQIADGDGFRYVNAKGLEMNQAFAKGLIGALLVDQMLNNYLSQPVLDEGENRANNEAGITEEGKNYTTMEHKWDEAYGYLYGDPSVPTTDPNSVLNESEDHLLFNYLGRVDGDDDFSGIAEETFEAFKTGRAAIVAGDYELRDEQVAIIRENISKVIAIRAVHYLKGGKAALESQEYGAAFHELSEGFGFVYSLRFTNDPATGAPYLTKSQVDSFKEDLLDGNGFWDVTPETLDAISEEIATAFGFSVEEA</sequence>
<protein>
    <submittedName>
        <fullName evidence="1">DUF4856 domain-containing protein</fullName>
    </submittedName>
</protein>
<reference evidence="1" key="1">
    <citation type="submission" date="2022-06" db="EMBL/GenBank/DDBJ databases">
        <title>Gramella sediminis sp. nov., isolated from deep-sea sediment of the Indian Ocean.</title>
        <authorList>
            <person name="Yang L."/>
        </authorList>
    </citation>
    <scope>NUCLEOTIDE SEQUENCE</scope>
    <source>
        <strain evidence="1">HMD3159</strain>
    </source>
</reference>
<dbReference type="EMBL" id="JAMSCK010000001">
    <property type="protein sequence ID" value="MCM8568033.1"/>
    <property type="molecule type" value="Genomic_DNA"/>
</dbReference>
<evidence type="ECO:0000313" key="1">
    <source>
        <dbReference type="EMBL" id="MCM8568033.1"/>
    </source>
</evidence>
<comment type="caution">
    <text evidence="1">The sequence shown here is derived from an EMBL/GenBank/DDBJ whole genome shotgun (WGS) entry which is preliminary data.</text>
</comment>
<dbReference type="Proteomes" id="UP001155077">
    <property type="component" value="Unassembled WGS sequence"/>
</dbReference>
<dbReference type="InterPro" id="IPR032331">
    <property type="entry name" value="DUF4856"/>
</dbReference>
<dbReference type="PROSITE" id="PS51257">
    <property type="entry name" value="PROKAR_LIPOPROTEIN"/>
    <property type="match status" value="1"/>
</dbReference>
<dbReference type="RefSeq" id="WP_252110441.1">
    <property type="nucleotide sequence ID" value="NZ_JAMSCK010000001.1"/>
</dbReference>
<evidence type="ECO:0000313" key="2">
    <source>
        <dbReference type="Proteomes" id="UP001155077"/>
    </source>
</evidence>
<keyword evidence="2" id="KW-1185">Reference proteome</keyword>
<gene>
    <name evidence="1" type="ORF">NE848_01465</name>
</gene>
<organism evidence="1 2">
    <name type="scientific">Gramella jeungdoensis</name>
    <dbReference type="NCBI Taxonomy" id="708091"/>
    <lineage>
        <taxon>Bacteria</taxon>
        <taxon>Pseudomonadati</taxon>
        <taxon>Bacteroidota</taxon>
        <taxon>Flavobacteriia</taxon>
        <taxon>Flavobacteriales</taxon>
        <taxon>Flavobacteriaceae</taxon>
        <taxon>Christiangramia</taxon>
    </lineage>
</organism>